<dbReference type="SUPFAM" id="SSF52540">
    <property type="entry name" value="P-loop containing nucleoside triphosphate hydrolases"/>
    <property type="match status" value="1"/>
</dbReference>
<dbReference type="RefSeq" id="WP_117331201.1">
    <property type="nucleotide sequence ID" value="NZ_QUWK01000013.1"/>
</dbReference>
<dbReference type="PANTHER" id="PTHR40396">
    <property type="entry name" value="ATPASE-LIKE PROTEIN"/>
    <property type="match status" value="1"/>
</dbReference>
<feature type="domain" description="ATPase AAA-type core" evidence="2">
    <location>
        <begin position="49"/>
        <end position="391"/>
    </location>
</feature>
<dbReference type="Pfam" id="PF13304">
    <property type="entry name" value="AAA_21"/>
    <property type="match status" value="1"/>
</dbReference>
<accession>A0A372MF65</accession>
<evidence type="ECO:0000259" key="2">
    <source>
        <dbReference type="Pfam" id="PF13304"/>
    </source>
</evidence>
<proteinExistence type="predicted"/>
<keyword evidence="1" id="KW-0175">Coiled coil</keyword>
<feature type="coiled-coil region" evidence="1">
    <location>
        <begin position="210"/>
        <end position="244"/>
    </location>
</feature>
<name>A0A372MF65_9SPIR</name>
<evidence type="ECO:0000256" key="1">
    <source>
        <dbReference type="SAM" id="Coils"/>
    </source>
</evidence>
<protein>
    <recommendedName>
        <fullName evidence="2">ATPase AAA-type core domain-containing protein</fullName>
    </recommendedName>
</protein>
<gene>
    <name evidence="3" type="ORF">DYP60_11745</name>
</gene>
<reference evidence="3 4" key="2">
    <citation type="submission" date="2018-09" db="EMBL/GenBank/DDBJ databases">
        <title>Genome of Sphaerochaeta halotolerans strain 4-11.</title>
        <authorList>
            <person name="Nazina T.N."/>
            <person name="Sokolova D.S."/>
        </authorList>
    </citation>
    <scope>NUCLEOTIDE SEQUENCE [LARGE SCALE GENOMIC DNA]</scope>
    <source>
        <strain evidence="3 4">4-11</strain>
    </source>
</reference>
<dbReference type="Gene3D" id="3.40.50.300">
    <property type="entry name" value="P-loop containing nucleotide triphosphate hydrolases"/>
    <property type="match status" value="1"/>
</dbReference>
<dbReference type="EMBL" id="QUWK01000013">
    <property type="protein sequence ID" value="RFU94093.1"/>
    <property type="molecule type" value="Genomic_DNA"/>
</dbReference>
<keyword evidence="4" id="KW-1185">Reference proteome</keyword>
<dbReference type="AlphaFoldDB" id="A0A372MF65"/>
<dbReference type="PANTHER" id="PTHR40396:SF1">
    <property type="entry name" value="ATPASE AAA-TYPE CORE DOMAIN-CONTAINING PROTEIN"/>
    <property type="match status" value="1"/>
</dbReference>
<comment type="caution">
    <text evidence="3">The sequence shown here is derived from an EMBL/GenBank/DDBJ whole genome shotgun (WGS) entry which is preliminary data.</text>
</comment>
<organism evidence="3 4">
    <name type="scientific">Sphaerochaeta halotolerans</name>
    <dbReference type="NCBI Taxonomy" id="2293840"/>
    <lineage>
        <taxon>Bacteria</taxon>
        <taxon>Pseudomonadati</taxon>
        <taxon>Spirochaetota</taxon>
        <taxon>Spirochaetia</taxon>
        <taxon>Spirochaetales</taxon>
        <taxon>Sphaerochaetaceae</taxon>
        <taxon>Sphaerochaeta</taxon>
    </lineage>
</organism>
<dbReference type="Proteomes" id="UP000264002">
    <property type="component" value="Unassembled WGS sequence"/>
</dbReference>
<dbReference type="InterPro" id="IPR003959">
    <property type="entry name" value="ATPase_AAA_core"/>
</dbReference>
<dbReference type="InterPro" id="IPR027417">
    <property type="entry name" value="P-loop_NTPase"/>
</dbReference>
<dbReference type="GO" id="GO:0016887">
    <property type="term" value="F:ATP hydrolysis activity"/>
    <property type="evidence" value="ECO:0007669"/>
    <property type="project" value="InterPro"/>
</dbReference>
<evidence type="ECO:0000313" key="3">
    <source>
        <dbReference type="EMBL" id="RFU94093.1"/>
    </source>
</evidence>
<sequence>MLINFTVSNFRSFKEEALLNLAPAKRIKEKSEHVLHSPKNKKVDVLPVSVIYGKNGSGKTTFIDALFFMKLRVTQDIYPSVAPFRLADTMQENKPTRFSILFKYHDIVYDYGFSLHKKVVQEEWLSAYFSSKPSLLFERYNENGKPVATFGQALISATPKGKNYLSFIMEGINQEELFLREAVKRNIKLLSPIIEWFSDHCFIIMPESKVQALELLLHDQSETLQKINERIKEMDLDIDELDSVRKPFDIEKFCSRFEDAEAAQYHSMFEEMQENEAVPLNDEYANPHGVVLKTAEGFEMVKLEAGYTRQDGKHIQFDMSLASSGMNRMLHLLPALDLIHGEDTVFVIDELERSLHTLLAQYFIKNFITETTNTQMGNQLIFSTHDTNLLDADIFRSDEIWLIEKDPGHGSHLCNLVEFKLTTGLNYEKGYLSGRFGAIPVFHGNQLRIH</sequence>
<evidence type="ECO:0000313" key="4">
    <source>
        <dbReference type="Proteomes" id="UP000264002"/>
    </source>
</evidence>
<dbReference type="GO" id="GO:0005524">
    <property type="term" value="F:ATP binding"/>
    <property type="evidence" value="ECO:0007669"/>
    <property type="project" value="InterPro"/>
</dbReference>
<reference evidence="4" key="1">
    <citation type="submission" date="2018-08" db="EMBL/GenBank/DDBJ databases">
        <authorList>
            <person name="Grouzdev D.S."/>
            <person name="Krutkina M.S."/>
        </authorList>
    </citation>
    <scope>NUCLEOTIDE SEQUENCE [LARGE SCALE GENOMIC DNA]</scope>
    <source>
        <strain evidence="4">4-11</strain>
    </source>
</reference>